<comment type="subcellular location">
    <subcellularLocation>
        <location evidence="1 10">Cell outer membrane</location>
        <topology evidence="1 10">Multi-pass membrane protein</topology>
    </subcellularLocation>
</comment>
<dbReference type="AlphaFoldDB" id="A0A845HSC5"/>
<dbReference type="PROSITE" id="PS52016">
    <property type="entry name" value="TONB_DEPENDENT_REC_3"/>
    <property type="match status" value="1"/>
</dbReference>
<evidence type="ECO:0000256" key="1">
    <source>
        <dbReference type="ARBA" id="ARBA00004571"/>
    </source>
</evidence>
<dbReference type="Pfam" id="PF00593">
    <property type="entry name" value="TonB_dep_Rec_b-barrel"/>
    <property type="match status" value="1"/>
</dbReference>
<dbReference type="GO" id="GO:0044718">
    <property type="term" value="P:siderophore transmembrane transport"/>
    <property type="evidence" value="ECO:0007669"/>
    <property type="project" value="TreeGrafter"/>
</dbReference>
<evidence type="ECO:0000256" key="3">
    <source>
        <dbReference type="ARBA" id="ARBA00022448"/>
    </source>
</evidence>
<evidence type="ECO:0000256" key="11">
    <source>
        <dbReference type="RuleBase" id="RU003357"/>
    </source>
</evidence>
<accession>A0A845HSC5</accession>
<evidence type="ECO:0000259" key="13">
    <source>
        <dbReference type="Pfam" id="PF00593"/>
    </source>
</evidence>
<reference evidence="15" key="1">
    <citation type="submission" date="2019-12" db="EMBL/GenBank/DDBJ databases">
        <title>Novel species isolated from a subtropical stream in China.</title>
        <authorList>
            <person name="Lu H."/>
        </authorList>
    </citation>
    <scope>NUCLEOTIDE SEQUENCE [LARGE SCALE GENOMIC DNA]</scope>
    <source>
        <strain evidence="15">FT93W</strain>
    </source>
</reference>
<feature type="signal peptide" evidence="12">
    <location>
        <begin position="1"/>
        <end position="24"/>
    </location>
</feature>
<protein>
    <submittedName>
        <fullName evidence="15">TonB-dependent receptor</fullName>
    </submittedName>
</protein>
<keyword evidence="5 10" id="KW-0812">Transmembrane</keyword>
<gene>
    <name evidence="15" type="ORF">GTP23_02360</name>
</gene>
<dbReference type="Proteomes" id="UP000444316">
    <property type="component" value="Unassembled WGS sequence"/>
</dbReference>
<comment type="caution">
    <text evidence="15">The sequence shown here is derived from an EMBL/GenBank/DDBJ whole genome shotgun (WGS) entry which is preliminary data.</text>
</comment>
<dbReference type="SUPFAM" id="SSF56935">
    <property type="entry name" value="Porins"/>
    <property type="match status" value="1"/>
</dbReference>
<dbReference type="Pfam" id="PF07715">
    <property type="entry name" value="Plug"/>
    <property type="match status" value="1"/>
</dbReference>
<dbReference type="PANTHER" id="PTHR30069:SF49">
    <property type="entry name" value="OUTER MEMBRANE PROTEIN C"/>
    <property type="match status" value="1"/>
</dbReference>
<evidence type="ECO:0000256" key="12">
    <source>
        <dbReference type="SAM" id="SignalP"/>
    </source>
</evidence>
<feature type="chain" id="PRO_5032763215" evidence="12">
    <location>
        <begin position="25"/>
        <end position="705"/>
    </location>
</feature>
<dbReference type="InterPro" id="IPR037066">
    <property type="entry name" value="Plug_dom_sf"/>
</dbReference>
<evidence type="ECO:0000256" key="9">
    <source>
        <dbReference type="ARBA" id="ARBA00023237"/>
    </source>
</evidence>
<comment type="similarity">
    <text evidence="2 10 11">Belongs to the TonB-dependent receptor family.</text>
</comment>
<evidence type="ECO:0000256" key="10">
    <source>
        <dbReference type="PROSITE-ProRule" id="PRU01360"/>
    </source>
</evidence>
<dbReference type="GO" id="GO:0009279">
    <property type="term" value="C:cell outer membrane"/>
    <property type="evidence" value="ECO:0007669"/>
    <property type="project" value="UniProtKB-SubCell"/>
</dbReference>
<keyword evidence="4 10" id="KW-1134">Transmembrane beta strand</keyword>
<evidence type="ECO:0000256" key="2">
    <source>
        <dbReference type="ARBA" id="ARBA00009810"/>
    </source>
</evidence>
<dbReference type="InterPro" id="IPR012910">
    <property type="entry name" value="Plug_dom"/>
</dbReference>
<name>A0A845HSC5_9BURK</name>
<dbReference type="Gene3D" id="2.40.170.20">
    <property type="entry name" value="TonB-dependent receptor, beta-barrel domain"/>
    <property type="match status" value="1"/>
</dbReference>
<dbReference type="PANTHER" id="PTHR30069">
    <property type="entry name" value="TONB-DEPENDENT OUTER MEMBRANE RECEPTOR"/>
    <property type="match status" value="1"/>
</dbReference>
<evidence type="ECO:0000256" key="7">
    <source>
        <dbReference type="ARBA" id="ARBA00023136"/>
    </source>
</evidence>
<evidence type="ECO:0000256" key="4">
    <source>
        <dbReference type="ARBA" id="ARBA00022452"/>
    </source>
</evidence>
<dbReference type="GO" id="GO:0015344">
    <property type="term" value="F:siderophore uptake transmembrane transporter activity"/>
    <property type="evidence" value="ECO:0007669"/>
    <property type="project" value="TreeGrafter"/>
</dbReference>
<dbReference type="Gene3D" id="2.170.130.10">
    <property type="entry name" value="TonB-dependent receptor, plug domain"/>
    <property type="match status" value="1"/>
</dbReference>
<organism evidence="15 16">
    <name type="scientific">Duganella fentianensis</name>
    <dbReference type="NCBI Taxonomy" id="2692177"/>
    <lineage>
        <taxon>Bacteria</taxon>
        <taxon>Pseudomonadati</taxon>
        <taxon>Pseudomonadota</taxon>
        <taxon>Betaproteobacteria</taxon>
        <taxon>Burkholderiales</taxon>
        <taxon>Oxalobacteraceae</taxon>
        <taxon>Telluria group</taxon>
        <taxon>Duganella</taxon>
    </lineage>
</organism>
<keyword evidence="16" id="KW-1185">Reference proteome</keyword>
<dbReference type="RefSeq" id="WP_161033687.1">
    <property type="nucleotide sequence ID" value="NZ_WWCL01000001.1"/>
</dbReference>
<evidence type="ECO:0000256" key="5">
    <source>
        <dbReference type="ARBA" id="ARBA00022692"/>
    </source>
</evidence>
<sequence>MKFSAHPLHLLAAAGLSFAASAHAQTESDLHQEPRLKVLVTAMAEGLPTRPSGIGDTSQLLSAIAGYNVAQGGGVSGLPSVNGLADDRLKIRIDGMEITSACANHMNAPLSYIDPTQVGHIDVLAGVTPVSAGGDSIGGTITVRSAAPVYADTAGVLRSSGKLSFSGRSNGNGLSSGISASVASDTLSVGYNAAYARSHSYQDGNGQTVLASLYESINQAVLLGWRGDGQQLSVRLGTQHIPYQGYPNQYMDMTDNTGRYGNASYHARYGWGELDASAYWERTSHDMGFFTPERKGMMPMLTQGRNTGYSLKASLPQGEGTLLRVGQEYHVFRLDDYWPAVAGSMMMGPQTYVNINGGQRDRLALYGEAETRHNAQWTSLFGARWESVRMDTGAVQPYASNMMNAADAAAAKVFNARAHKLRDNNYDLTALARYEADASSSYELAAARKTRSPNLYERYSWGRGKMAMTMTNWFGDGNGYVGNLDLRPETAYTLAATAHWHGGSGARSWFVKFNPYYNRVQDYIDVDVLGQFNPYGQTAANGALLQFANHNARLYGANLSWQLPLAAPAALGALNLNGTAAYSRGQRADGGALYHIMPLNTLLTLEQRSGAWTNQLELKLVRRKTQLDQRRIEAATAGYGLLALHTRYQLGKQLQLNAGISNLLDKTYADPLSGVYLSGLRAAGGSLRALPGMGRSFDAGLSYSF</sequence>
<evidence type="ECO:0000313" key="15">
    <source>
        <dbReference type="EMBL" id="MYN43910.1"/>
    </source>
</evidence>
<dbReference type="InterPro" id="IPR000531">
    <property type="entry name" value="Beta-barrel_TonB"/>
</dbReference>
<proteinExistence type="inferred from homology"/>
<keyword evidence="8 15" id="KW-0675">Receptor</keyword>
<keyword evidence="6 11" id="KW-0798">TonB box</keyword>
<keyword evidence="3 10" id="KW-0813">Transport</keyword>
<evidence type="ECO:0000313" key="16">
    <source>
        <dbReference type="Proteomes" id="UP000444316"/>
    </source>
</evidence>
<evidence type="ECO:0000256" key="8">
    <source>
        <dbReference type="ARBA" id="ARBA00023170"/>
    </source>
</evidence>
<keyword evidence="9 10" id="KW-0998">Cell outer membrane</keyword>
<dbReference type="EMBL" id="WWCL01000001">
    <property type="protein sequence ID" value="MYN43910.1"/>
    <property type="molecule type" value="Genomic_DNA"/>
</dbReference>
<evidence type="ECO:0000259" key="14">
    <source>
        <dbReference type="Pfam" id="PF07715"/>
    </source>
</evidence>
<feature type="domain" description="TonB-dependent receptor plug" evidence="14">
    <location>
        <begin position="53"/>
        <end position="140"/>
    </location>
</feature>
<keyword evidence="12" id="KW-0732">Signal</keyword>
<dbReference type="InterPro" id="IPR039426">
    <property type="entry name" value="TonB-dep_rcpt-like"/>
</dbReference>
<evidence type="ECO:0000256" key="6">
    <source>
        <dbReference type="ARBA" id="ARBA00023077"/>
    </source>
</evidence>
<keyword evidence="7 10" id="KW-0472">Membrane</keyword>
<dbReference type="InterPro" id="IPR036942">
    <property type="entry name" value="Beta-barrel_TonB_sf"/>
</dbReference>
<feature type="domain" description="TonB-dependent receptor-like beta-barrel" evidence="13">
    <location>
        <begin position="201"/>
        <end position="663"/>
    </location>
</feature>